<sequence>MRRPPPRCCGDGCGGGGDPMGLPPPSWRSCPHLVAVRRPERRWRPGRLGRALCAAVGAVTIAAVAVSTRAVAASPAGGVSTAAVAPAVGAPANLAAAVVVRAAARPLGAAPQLLGAAPQLLGAAPQLLGAAPQLLGAAVPPPSRYTGVGSGRGRRPASHVQRTVWTVSRPLVGSDEEEAGGLASTGTGALGMGTRPAAAAVGVAVSPGASPGLPIPPARWGVGAGRKGAGGDARWHPLGVGVRPPAAATGDGGNHGDEARPAAPREGDHDSSGGGVAGWPYPRNLHRVYDGRWESAGPPGLPPFAAVPAVSDPLRRVWRGEEDASAAAAFATASAAATAMAPASHVPEGERGLGWGRRRLLRALTSSVPQLTALDPPLLASMRPPSSGSHNHDERTRRDSGEHGSMMVANDPSAAFRKQVGFALLTVKNSQPSVHVRDVLGEGVDVVSGELLLRDGVYRTKRDVSLQMFGIYGWVEGKVLMVSDVHSEVVSSVLHRLYDVVRSLGAAAVGAVSPSGGEGTPSGTAASIVALNVSREDFVEALKPALTHYRRLERTSRLGGTDADDDWDEDDQERPYDVVTNARAARRAAGGRSGGGSLRSRSIRPAGGVAAVCPSALTLSIQPDRYTDALPSSGGFDAALTGMSGGDPRGRGGNGGGGNVGVRPQEELVNMVGILESTACGTKLEVVLSTLDTETLFSKAINYTLLVTAVSFLQVLCLLPQMESTATQAAAARVSLLVVGMQSVADSYLCLGHLTMGIAVHTLFNAFATAAFFKFIIFSVFQMRYLLLIWRAKRPAGFTHGWESMRRELSMLYTRFYGSLLLGILLLYELQNHVQLFLFALYSFWTPQIILSATHDYRRPLHPLYILGMSVTRLAIPLYFYACPVNFLHIQPRPAVAAALVAWMAVQAGVLASQHVWGPRWFVPKRFLPEKYDYYRPVTLPPPDGCVPVGGAAGTGGGGGGSASPTLSSATSDDASRSTPTDGGDDVEAGAPLLSVAVAPLPGGPPAATGAAAVPASCANTALPPLVPPLPPSGEVDCVICMVGVAVNGRDRVVTPCDHFFHEGCLLTWMEVRGECPICRRPLPPP</sequence>
<organism evidence="1 2">
    <name type="scientific">Pyropia yezoensis</name>
    <name type="common">Susabi-nori</name>
    <name type="synonym">Porphyra yezoensis</name>
    <dbReference type="NCBI Taxonomy" id="2788"/>
    <lineage>
        <taxon>Eukaryota</taxon>
        <taxon>Rhodophyta</taxon>
        <taxon>Bangiophyceae</taxon>
        <taxon>Bangiales</taxon>
        <taxon>Bangiaceae</taxon>
        <taxon>Pyropia</taxon>
    </lineage>
</organism>
<dbReference type="Proteomes" id="UP000798662">
    <property type="component" value="Chromosome 1"/>
</dbReference>
<name>A0ACC3BU09_PYRYE</name>
<keyword evidence="2" id="KW-1185">Reference proteome</keyword>
<proteinExistence type="predicted"/>
<evidence type="ECO:0000313" key="1">
    <source>
        <dbReference type="EMBL" id="KAK1861204.1"/>
    </source>
</evidence>
<accession>A0ACC3BU09</accession>
<gene>
    <name evidence="1" type="ORF">I4F81_003788</name>
</gene>
<comment type="caution">
    <text evidence="1">The sequence shown here is derived from an EMBL/GenBank/DDBJ whole genome shotgun (WGS) entry which is preliminary data.</text>
</comment>
<reference evidence="1" key="1">
    <citation type="submission" date="2019-11" db="EMBL/GenBank/DDBJ databases">
        <title>Nori genome reveals adaptations in red seaweeds to the harsh intertidal environment.</title>
        <authorList>
            <person name="Wang D."/>
            <person name="Mao Y."/>
        </authorList>
    </citation>
    <scope>NUCLEOTIDE SEQUENCE</scope>
    <source>
        <tissue evidence="1">Gametophyte</tissue>
    </source>
</reference>
<dbReference type="EMBL" id="CM020618">
    <property type="protein sequence ID" value="KAK1861204.1"/>
    <property type="molecule type" value="Genomic_DNA"/>
</dbReference>
<evidence type="ECO:0000313" key="2">
    <source>
        <dbReference type="Proteomes" id="UP000798662"/>
    </source>
</evidence>
<protein>
    <submittedName>
        <fullName evidence="1">Uncharacterized protein</fullName>
    </submittedName>
</protein>